<organism evidence="1 2">
    <name type="scientific">Asparagus officinalis</name>
    <name type="common">Garden asparagus</name>
    <dbReference type="NCBI Taxonomy" id="4686"/>
    <lineage>
        <taxon>Eukaryota</taxon>
        <taxon>Viridiplantae</taxon>
        <taxon>Streptophyta</taxon>
        <taxon>Embryophyta</taxon>
        <taxon>Tracheophyta</taxon>
        <taxon>Spermatophyta</taxon>
        <taxon>Magnoliopsida</taxon>
        <taxon>Liliopsida</taxon>
        <taxon>Asparagales</taxon>
        <taxon>Asparagaceae</taxon>
        <taxon>Asparagoideae</taxon>
        <taxon>Asparagus</taxon>
    </lineage>
</organism>
<dbReference type="EMBL" id="CM007385">
    <property type="protein sequence ID" value="ONK69055.1"/>
    <property type="molecule type" value="Genomic_DNA"/>
</dbReference>
<dbReference type="AlphaFoldDB" id="A0A5P1ESN3"/>
<gene>
    <name evidence="1" type="ORF">A4U43_C05F18820</name>
</gene>
<dbReference type="Gramene" id="ONK69055">
    <property type="protein sequence ID" value="ONK69055"/>
    <property type="gene ID" value="A4U43_C05F18820"/>
</dbReference>
<evidence type="ECO:0000313" key="1">
    <source>
        <dbReference type="EMBL" id="ONK69055.1"/>
    </source>
</evidence>
<reference evidence="2" key="1">
    <citation type="journal article" date="2017" name="Nat. Commun.">
        <title>The asparagus genome sheds light on the origin and evolution of a young Y chromosome.</title>
        <authorList>
            <person name="Harkess A."/>
            <person name="Zhou J."/>
            <person name="Xu C."/>
            <person name="Bowers J.E."/>
            <person name="Van der Hulst R."/>
            <person name="Ayyampalayam S."/>
            <person name="Mercati F."/>
            <person name="Riccardi P."/>
            <person name="McKain M.R."/>
            <person name="Kakrana A."/>
            <person name="Tang H."/>
            <person name="Ray J."/>
            <person name="Groenendijk J."/>
            <person name="Arikit S."/>
            <person name="Mathioni S.M."/>
            <person name="Nakano M."/>
            <person name="Shan H."/>
            <person name="Telgmann-Rauber A."/>
            <person name="Kanno A."/>
            <person name="Yue Z."/>
            <person name="Chen H."/>
            <person name="Li W."/>
            <person name="Chen Y."/>
            <person name="Xu X."/>
            <person name="Zhang Y."/>
            <person name="Luo S."/>
            <person name="Chen H."/>
            <person name="Gao J."/>
            <person name="Mao Z."/>
            <person name="Pires J.C."/>
            <person name="Luo M."/>
            <person name="Kudrna D."/>
            <person name="Wing R.A."/>
            <person name="Meyers B.C."/>
            <person name="Yi K."/>
            <person name="Kong H."/>
            <person name="Lavrijsen P."/>
            <person name="Sunseri F."/>
            <person name="Falavigna A."/>
            <person name="Ye Y."/>
            <person name="Leebens-Mack J.H."/>
            <person name="Chen G."/>
        </authorList>
    </citation>
    <scope>NUCLEOTIDE SEQUENCE [LARGE SCALE GENOMIC DNA]</scope>
    <source>
        <strain evidence="2">cv. DH0086</strain>
    </source>
</reference>
<evidence type="ECO:0000313" key="2">
    <source>
        <dbReference type="Proteomes" id="UP000243459"/>
    </source>
</evidence>
<protein>
    <submittedName>
        <fullName evidence="1">Uncharacterized protein</fullName>
    </submittedName>
</protein>
<name>A0A5P1ESN3_ASPOF</name>
<sequence length="153" mass="17210">MLPLHTAIASARLTSVLSAESQSWGVDSSRLCFFERAIESVELALLSYRYINGERVCIAKLVLSRVSPHLHLLGSSWKSFFAVLNLHTLDNQQNDQPNILLTTATHAEEAAKVTRPMINYALQFPRTAAIYVHDSRNLNEQTQLMSYNFTSSK</sequence>
<dbReference type="Proteomes" id="UP000243459">
    <property type="component" value="Chromosome 5"/>
</dbReference>
<proteinExistence type="predicted"/>
<accession>A0A5P1ESN3</accession>
<keyword evidence="2" id="KW-1185">Reference proteome</keyword>